<protein>
    <submittedName>
        <fullName evidence="1">Uncharacterized protein</fullName>
    </submittedName>
</protein>
<name>A0AAW0TSM5_SCYPA</name>
<sequence length="168" mass="19268">MFPKFVLNNMPKLGSGKDFTSGQILHFPNDPRDILTDIQWLDVMSAVEYVTRDSISALSSLNSKQSTIDKKLRKFLSDWKDMVMDNTGKWNTEMVISEFERQMTNLPEMSSTVAANKGFVSGHYTALTIDRYMIALCRSFIDIKFLIKIPNESPESIVFAERMLQHTM</sequence>
<accession>A0AAW0TSM5</accession>
<evidence type="ECO:0000313" key="1">
    <source>
        <dbReference type="EMBL" id="KAK8390685.1"/>
    </source>
</evidence>
<comment type="caution">
    <text evidence="1">The sequence shown here is derived from an EMBL/GenBank/DDBJ whole genome shotgun (WGS) entry which is preliminary data.</text>
</comment>
<organism evidence="1 2">
    <name type="scientific">Scylla paramamosain</name>
    <name type="common">Mud crab</name>
    <dbReference type="NCBI Taxonomy" id="85552"/>
    <lineage>
        <taxon>Eukaryota</taxon>
        <taxon>Metazoa</taxon>
        <taxon>Ecdysozoa</taxon>
        <taxon>Arthropoda</taxon>
        <taxon>Crustacea</taxon>
        <taxon>Multicrustacea</taxon>
        <taxon>Malacostraca</taxon>
        <taxon>Eumalacostraca</taxon>
        <taxon>Eucarida</taxon>
        <taxon>Decapoda</taxon>
        <taxon>Pleocyemata</taxon>
        <taxon>Brachyura</taxon>
        <taxon>Eubrachyura</taxon>
        <taxon>Portunoidea</taxon>
        <taxon>Portunidae</taxon>
        <taxon>Portuninae</taxon>
        <taxon>Scylla</taxon>
    </lineage>
</organism>
<evidence type="ECO:0000313" key="2">
    <source>
        <dbReference type="Proteomes" id="UP001487740"/>
    </source>
</evidence>
<reference evidence="1 2" key="1">
    <citation type="submission" date="2023-03" db="EMBL/GenBank/DDBJ databases">
        <title>High-quality genome of Scylla paramamosain provides insights in environmental adaptation.</title>
        <authorList>
            <person name="Zhang L."/>
        </authorList>
    </citation>
    <scope>NUCLEOTIDE SEQUENCE [LARGE SCALE GENOMIC DNA]</scope>
    <source>
        <strain evidence="1">LZ_2023a</strain>
        <tissue evidence="1">Muscle</tissue>
    </source>
</reference>
<proteinExistence type="predicted"/>
<keyword evidence="2" id="KW-1185">Reference proteome</keyword>
<dbReference type="AlphaFoldDB" id="A0AAW0TSM5"/>
<gene>
    <name evidence="1" type="ORF">O3P69_010415</name>
</gene>
<dbReference type="EMBL" id="JARAKH010000025">
    <property type="protein sequence ID" value="KAK8390685.1"/>
    <property type="molecule type" value="Genomic_DNA"/>
</dbReference>
<dbReference type="Proteomes" id="UP001487740">
    <property type="component" value="Unassembled WGS sequence"/>
</dbReference>